<dbReference type="EMBL" id="VIKT02000017">
    <property type="protein sequence ID" value="NHF63574.1"/>
    <property type="molecule type" value="Genomic_DNA"/>
</dbReference>
<dbReference type="AlphaFoldDB" id="A0A9E5MKU1"/>
<dbReference type="PANTHER" id="PTHR31302">
    <property type="entry name" value="TRANSMEMBRANE PROTEIN WITH METALLOPHOSPHOESTERASE DOMAIN-RELATED"/>
    <property type="match status" value="1"/>
</dbReference>
<dbReference type="Pfam" id="PF00149">
    <property type="entry name" value="Metallophos"/>
    <property type="match status" value="1"/>
</dbReference>
<dbReference type="Proteomes" id="UP000818266">
    <property type="component" value="Unassembled WGS sequence"/>
</dbReference>
<feature type="domain" description="Calcineurin-like phosphoesterase" evidence="1">
    <location>
        <begin position="50"/>
        <end position="246"/>
    </location>
</feature>
<sequence>MFVSALVRGTAAASLGIAAAVAVYATVVERRAYRVRRETVPVLSPGAEPIRVLHLSDLHLAPWQRDKVEWVRGLAGLDPDLVVMTGDSLGHLDALPALRRALEPFAGIPGVFVHGSNDYFAPSPKNPLRYLIGPSQHRPEEATRLDVDALESFFLDRLGWLNLNNDVTQLFLKRSRLELLGTNDAHRGWDRLDVLPALMDALRELDEDPTDDPAVTIGVTHAPYQRVLDSFTTQGADVIFAGHTHGGQVCVPGVGALITNCDLPREYARGLHVWHHALSAAYLNVSAGLGASIYAPVRFACPPEAVLVTLVDDDIGYS</sequence>
<dbReference type="InterPro" id="IPR051158">
    <property type="entry name" value="Metallophosphoesterase_sf"/>
</dbReference>
<dbReference type="GO" id="GO:0009245">
    <property type="term" value="P:lipid A biosynthetic process"/>
    <property type="evidence" value="ECO:0007669"/>
    <property type="project" value="TreeGrafter"/>
</dbReference>
<dbReference type="GO" id="GO:0008758">
    <property type="term" value="F:UDP-2,3-diacylglucosamine hydrolase activity"/>
    <property type="evidence" value="ECO:0007669"/>
    <property type="project" value="TreeGrafter"/>
</dbReference>
<keyword evidence="3" id="KW-1185">Reference proteome</keyword>
<evidence type="ECO:0000313" key="2">
    <source>
        <dbReference type="EMBL" id="NHF63574.1"/>
    </source>
</evidence>
<gene>
    <name evidence="2" type="ORF">FK219_010050</name>
</gene>
<dbReference type="PANTHER" id="PTHR31302:SF20">
    <property type="entry name" value="CONSERVED PROTEIN"/>
    <property type="match status" value="1"/>
</dbReference>
<dbReference type="InterPro" id="IPR004843">
    <property type="entry name" value="Calcineurin-like_PHP"/>
</dbReference>
<proteinExistence type="predicted"/>
<name>A0A9E5MKU1_9MICO</name>
<protein>
    <submittedName>
        <fullName evidence="2">Metallophosphoesterase</fullName>
    </submittedName>
</protein>
<dbReference type="OrthoDB" id="9780884at2"/>
<organism evidence="2 3">
    <name type="scientific">Microcella pacifica</name>
    <dbReference type="NCBI Taxonomy" id="2591847"/>
    <lineage>
        <taxon>Bacteria</taxon>
        <taxon>Bacillati</taxon>
        <taxon>Actinomycetota</taxon>
        <taxon>Actinomycetes</taxon>
        <taxon>Micrococcales</taxon>
        <taxon>Microbacteriaceae</taxon>
        <taxon>Microcella</taxon>
    </lineage>
</organism>
<comment type="caution">
    <text evidence="2">The sequence shown here is derived from an EMBL/GenBank/DDBJ whole genome shotgun (WGS) entry which is preliminary data.</text>
</comment>
<dbReference type="SUPFAM" id="SSF56300">
    <property type="entry name" value="Metallo-dependent phosphatases"/>
    <property type="match status" value="1"/>
</dbReference>
<reference evidence="2 3" key="1">
    <citation type="submission" date="2020-03" db="EMBL/GenBank/DDBJ databases">
        <title>Chryseoglobus sp. isolated from a deep-sea seamount.</title>
        <authorList>
            <person name="Zhang D.-C."/>
        </authorList>
    </citation>
    <scope>NUCLEOTIDE SEQUENCE [LARGE SCALE GENOMIC DNA]</scope>
    <source>
        <strain evidence="2 3">KN1116</strain>
    </source>
</reference>
<evidence type="ECO:0000259" key="1">
    <source>
        <dbReference type="Pfam" id="PF00149"/>
    </source>
</evidence>
<dbReference type="Gene3D" id="3.60.21.10">
    <property type="match status" value="1"/>
</dbReference>
<accession>A0A9E5MKU1</accession>
<dbReference type="InterPro" id="IPR029052">
    <property type="entry name" value="Metallo-depent_PP-like"/>
</dbReference>
<evidence type="ECO:0000313" key="3">
    <source>
        <dbReference type="Proteomes" id="UP000818266"/>
    </source>
</evidence>
<dbReference type="GO" id="GO:0016020">
    <property type="term" value="C:membrane"/>
    <property type="evidence" value="ECO:0007669"/>
    <property type="project" value="GOC"/>
</dbReference>